<dbReference type="Pfam" id="PF00005">
    <property type="entry name" value="ABC_tran"/>
    <property type="match status" value="1"/>
</dbReference>
<keyword evidence="5" id="KW-1185">Reference proteome</keyword>
<evidence type="ECO:0000313" key="5">
    <source>
        <dbReference type="Proteomes" id="UP000612361"/>
    </source>
</evidence>
<keyword evidence="1" id="KW-0547">Nucleotide-binding</keyword>
<reference evidence="4" key="1">
    <citation type="submission" date="2020-08" db="EMBL/GenBank/DDBJ databases">
        <title>Novel species isolated from subtropical streams in China.</title>
        <authorList>
            <person name="Lu H."/>
        </authorList>
    </citation>
    <scope>NUCLEOTIDE SEQUENCE</scope>
    <source>
        <strain evidence="4">CY7W</strain>
    </source>
</reference>
<name>A0A923HZU4_9BURK</name>
<dbReference type="AlphaFoldDB" id="A0A923HZU4"/>
<evidence type="ECO:0000256" key="1">
    <source>
        <dbReference type="ARBA" id="ARBA00022741"/>
    </source>
</evidence>
<evidence type="ECO:0000259" key="3">
    <source>
        <dbReference type="Pfam" id="PF00005"/>
    </source>
</evidence>
<sequence length="211" mass="22316">MHTQNTAILQIDGLHIAHGRLTLSDWSATIAAGVTLVCDEEGECKTDFLRLLAGELSAAAGSLCLSGVVQQVDAQAYGRQVYWIAPATVEYDELTVEAFFALQASRYAGFDQAALAQLIAGLALEPHLFKQIRMLSAGTRRKVWIAAAFASGAALTLLDDPLAALDKSSATFVLSQMAALAQAGQRALVVGDYQAPANVPLTARIDLASQL</sequence>
<evidence type="ECO:0000256" key="2">
    <source>
        <dbReference type="ARBA" id="ARBA00022840"/>
    </source>
</evidence>
<dbReference type="GO" id="GO:0016887">
    <property type="term" value="F:ATP hydrolysis activity"/>
    <property type="evidence" value="ECO:0007669"/>
    <property type="project" value="InterPro"/>
</dbReference>
<proteinExistence type="predicted"/>
<keyword evidence="2 4" id="KW-0067">ATP-binding</keyword>
<organism evidence="4 5">
    <name type="scientific">Undibacterium rugosum</name>
    <dbReference type="NCBI Taxonomy" id="2762291"/>
    <lineage>
        <taxon>Bacteria</taxon>
        <taxon>Pseudomonadati</taxon>
        <taxon>Pseudomonadota</taxon>
        <taxon>Betaproteobacteria</taxon>
        <taxon>Burkholderiales</taxon>
        <taxon>Oxalobacteraceae</taxon>
        <taxon>Undibacterium</taxon>
    </lineage>
</organism>
<dbReference type="PANTHER" id="PTHR43158:SF2">
    <property type="entry name" value="SKFA PEPTIDE EXPORT ATP-BINDING PROTEIN SKFE"/>
    <property type="match status" value="1"/>
</dbReference>
<gene>
    <name evidence="4" type="ORF">H8K47_06755</name>
</gene>
<dbReference type="PANTHER" id="PTHR43158">
    <property type="entry name" value="SKFA PEPTIDE EXPORT ATP-BINDING PROTEIN SKFE"/>
    <property type="match status" value="1"/>
</dbReference>
<dbReference type="InterPro" id="IPR003439">
    <property type="entry name" value="ABC_transporter-like_ATP-bd"/>
</dbReference>
<evidence type="ECO:0000313" key="4">
    <source>
        <dbReference type="EMBL" id="MBC3935056.1"/>
    </source>
</evidence>
<dbReference type="InterPro" id="IPR027417">
    <property type="entry name" value="P-loop_NTPase"/>
</dbReference>
<protein>
    <submittedName>
        <fullName evidence="4">ATP-binding cassette domain-containing protein</fullName>
    </submittedName>
</protein>
<dbReference type="Gene3D" id="3.40.50.300">
    <property type="entry name" value="P-loop containing nucleotide triphosphate hydrolases"/>
    <property type="match status" value="1"/>
</dbReference>
<accession>A0A923HZU4</accession>
<dbReference type="EMBL" id="JACOGG010000005">
    <property type="protein sequence ID" value="MBC3935056.1"/>
    <property type="molecule type" value="Genomic_DNA"/>
</dbReference>
<dbReference type="RefSeq" id="WP_186880642.1">
    <property type="nucleotide sequence ID" value="NZ_JACOGG010000005.1"/>
</dbReference>
<dbReference type="SUPFAM" id="SSF52540">
    <property type="entry name" value="P-loop containing nucleoside triphosphate hydrolases"/>
    <property type="match status" value="1"/>
</dbReference>
<feature type="domain" description="ABC transporter" evidence="3">
    <location>
        <begin position="41"/>
        <end position="163"/>
    </location>
</feature>
<dbReference type="GO" id="GO:0005524">
    <property type="term" value="F:ATP binding"/>
    <property type="evidence" value="ECO:0007669"/>
    <property type="project" value="UniProtKB-KW"/>
</dbReference>
<comment type="caution">
    <text evidence="4">The sequence shown here is derived from an EMBL/GenBank/DDBJ whole genome shotgun (WGS) entry which is preliminary data.</text>
</comment>
<dbReference type="Proteomes" id="UP000612361">
    <property type="component" value="Unassembled WGS sequence"/>
</dbReference>